<evidence type="ECO:0000256" key="9">
    <source>
        <dbReference type="ARBA" id="ARBA00022723"/>
    </source>
</evidence>
<dbReference type="GO" id="GO:0070573">
    <property type="term" value="F:metallodipeptidase activity"/>
    <property type="evidence" value="ECO:0007669"/>
    <property type="project" value="InterPro"/>
</dbReference>
<dbReference type="InterPro" id="IPR007484">
    <property type="entry name" value="Peptidase_M28"/>
</dbReference>
<evidence type="ECO:0000313" key="22">
    <source>
        <dbReference type="EMBL" id="OAE18283.1"/>
    </source>
</evidence>
<evidence type="ECO:0000256" key="20">
    <source>
        <dbReference type="ARBA" id="ARBA00033328"/>
    </source>
</evidence>
<accession>A0A176VCN6</accession>
<evidence type="ECO:0000313" key="23">
    <source>
        <dbReference type="Proteomes" id="UP000077202"/>
    </source>
</evidence>
<evidence type="ECO:0000256" key="7">
    <source>
        <dbReference type="ARBA" id="ARBA00022645"/>
    </source>
</evidence>
<dbReference type="GO" id="GO:0006508">
    <property type="term" value="P:proteolysis"/>
    <property type="evidence" value="ECO:0007669"/>
    <property type="project" value="UniProtKB-KW"/>
</dbReference>
<dbReference type="AlphaFoldDB" id="A0A176VCN6"/>
<dbReference type="Proteomes" id="UP000077202">
    <property type="component" value="Unassembled WGS sequence"/>
</dbReference>
<dbReference type="InterPro" id="IPR039866">
    <property type="entry name" value="CPQ"/>
</dbReference>
<proteinExistence type="predicted"/>
<evidence type="ECO:0000256" key="6">
    <source>
        <dbReference type="ARBA" id="ARBA00022525"/>
    </source>
</evidence>
<evidence type="ECO:0000256" key="1">
    <source>
        <dbReference type="ARBA" id="ARBA00004240"/>
    </source>
</evidence>
<evidence type="ECO:0000256" key="14">
    <source>
        <dbReference type="ARBA" id="ARBA00023034"/>
    </source>
</evidence>
<evidence type="ECO:0000256" key="17">
    <source>
        <dbReference type="ARBA" id="ARBA00023180"/>
    </source>
</evidence>
<keyword evidence="7" id="KW-0121">Carboxypeptidase</keyword>
<dbReference type="GO" id="GO:0043171">
    <property type="term" value="P:peptide catabolic process"/>
    <property type="evidence" value="ECO:0007669"/>
    <property type="project" value="TreeGrafter"/>
</dbReference>
<evidence type="ECO:0000256" key="8">
    <source>
        <dbReference type="ARBA" id="ARBA00022670"/>
    </source>
</evidence>
<keyword evidence="9" id="KW-0479">Metal-binding</keyword>
<feature type="domain" description="Peptidase M28" evidence="21">
    <location>
        <begin position="410"/>
        <end position="623"/>
    </location>
</feature>
<evidence type="ECO:0000256" key="2">
    <source>
        <dbReference type="ARBA" id="ARBA00004371"/>
    </source>
</evidence>
<dbReference type="GO" id="GO:0004180">
    <property type="term" value="F:carboxypeptidase activity"/>
    <property type="evidence" value="ECO:0007669"/>
    <property type="project" value="UniProtKB-KW"/>
</dbReference>
<dbReference type="SUPFAM" id="SSF53187">
    <property type="entry name" value="Zn-dependent exopeptidases"/>
    <property type="match status" value="1"/>
</dbReference>
<evidence type="ECO:0000259" key="21">
    <source>
        <dbReference type="Pfam" id="PF04389"/>
    </source>
</evidence>
<dbReference type="PANTHER" id="PTHR12053">
    <property type="entry name" value="PROTEASE FAMILY M28 PLASMA GLUTAMATE CARBOXYPEPTIDASE-RELATED"/>
    <property type="match status" value="1"/>
</dbReference>
<keyword evidence="11" id="KW-0378">Hydrolase</keyword>
<dbReference type="Gene3D" id="3.40.630.10">
    <property type="entry name" value="Zn peptidases"/>
    <property type="match status" value="1"/>
</dbReference>
<keyword evidence="6" id="KW-0964">Secreted</keyword>
<gene>
    <name evidence="22" type="ORF">AXG93_436s1130</name>
</gene>
<sequence>MYVLDCALSSALKESRLVTASNILLSPIHMSGRMTWLRLRLVLTSDRDITRRLLNAKRLPMRSASDPHDSRVRPLQSEKEKATRVVAIAVKMDQIFDARRFRPPACAMVGVLYVLSLAASVALATSRGDSVLALPGSESWISAKAKRDADAIIKEAFSSSLELWSAFPYSCCYSKLNYPGLNRHCQISAKTNCFFPPGKKLFPYSTVYDRLAYITDTFGPRLSGSSALESALDWAKDQAQKDGLKVYEEEVKIPSWVRGREYASLLSPRTKNIRIIGLGGSISTPDGKPLVAKALVVNSFDELEKINHQAEGRIVVFNPDFVDYDTTVPYRAFAASTAEKYGAVAVLVRSISPYGLQTVHAGVMNDAGIPAAAITLEDAKMFERMQNRNQDIVIELYMEAHTLPDRLSRNVIIEMEGCEKPQELVVFGGHMDSWDNADGAMDDGGGAFISWEVIRLLKVLGLKPKRTLRAILFVNEENGSKGAISYANKHQHEANLTSLAIESDAGTFTPYGISVTSSKKARAILTHIGQRLLSGIGSGNVSGTEYGEDVSYLADQGVPAGSLQVLDPRYGDYANNPCRAFGDGVSGETDPMKSAYFWYHHTEADTIDKLDPEQLQHCAATMAIWTYTVANLDSLLPR</sequence>
<dbReference type="PANTHER" id="PTHR12053:SF3">
    <property type="entry name" value="CARBOXYPEPTIDASE Q"/>
    <property type="match status" value="1"/>
</dbReference>
<evidence type="ECO:0000256" key="15">
    <source>
        <dbReference type="ARBA" id="ARBA00023049"/>
    </source>
</evidence>
<name>A0A176VCN6_MARPO</name>
<dbReference type="GO" id="GO:0005615">
    <property type="term" value="C:extracellular space"/>
    <property type="evidence" value="ECO:0007669"/>
    <property type="project" value="TreeGrafter"/>
</dbReference>
<keyword evidence="15" id="KW-0482">Metalloprotease</keyword>
<comment type="subunit">
    <text evidence="19">Homodimer. The monomeric form is inactive while the homodimer is active.</text>
</comment>
<keyword evidence="16" id="KW-0865">Zymogen</keyword>
<keyword evidence="10" id="KW-0732">Signal</keyword>
<comment type="caution">
    <text evidence="22">The sequence shown here is derived from an EMBL/GenBank/DDBJ whole genome shotgun (WGS) entry which is preliminary data.</text>
</comment>
<dbReference type="GO" id="GO:0046872">
    <property type="term" value="F:metal ion binding"/>
    <property type="evidence" value="ECO:0007669"/>
    <property type="project" value="UniProtKB-KW"/>
</dbReference>
<keyword evidence="14" id="KW-0333">Golgi apparatus</keyword>
<evidence type="ECO:0000256" key="16">
    <source>
        <dbReference type="ARBA" id="ARBA00023145"/>
    </source>
</evidence>
<keyword evidence="13" id="KW-0862">Zinc</keyword>
<organism evidence="22 23">
    <name type="scientific">Marchantia polymorpha subsp. ruderalis</name>
    <dbReference type="NCBI Taxonomy" id="1480154"/>
    <lineage>
        <taxon>Eukaryota</taxon>
        <taxon>Viridiplantae</taxon>
        <taxon>Streptophyta</taxon>
        <taxon>Embryophyta</taxon>
        <taxon>Marchantiophyta</taxon>
        <taxon>Marchantiopsida</taxon>
        <taxon>Marchantiidae</taxon>
        <taxon>Marchantiales</taxon>
        <taxon>Marchantiaceae</taxon>
        <taxon>Marchantia</taxon>
    </lineage>
</organism>
<keyword evidence="23" id="KW-1185">Reference proteome</keyword>
<reference evidence="22" key="1">
    <citation type="submission" date="2016-03" db="EMBL/GenBank/DDBJ databases">
        <title>Mechanisms controlling the formation of the plant cell surface in tip-growing cells are functionally conserved among land plants.</title>
        <authorList>
            <person name="Honkanen S."/>
            <person name="Jones V.A."/>
            <person name="Morieri G."/>
            <person name="Champion C."/>
            <person name="Hetherington A.J."/>
            <person name="Kelly S."/>
            <person name="Saint-Marcoux D."/>
            <person name="Proust H."/>
            <person name="Prescott H."/>
            <person name="Dolan L."/>
        </authorList>
    </citation>
    <scope>NUCLEOTIDE SEQUENCE [LARGE SCALE GENOMIC DNA]</scope>
    <source>
        <tissue evidence="22">Whole gametophyte</tissue>
    </source>
</reference>
<dbReference type="Pfam" id="PF04389">
    <property type="entry name" value="Peptidase_M28"/>
    <property type="match status" value="1"/>
</dbReference>
<keyword evidence="17" id="KW-0325">Glycoprotein</keyword>
<dbReference type="GO" id="GO:0005794">
    <property type="term" value="C:Golgi apparatus"/>
    <property type="evidence" value="ECO:0007669"/>
    <property type="project" value="UniProtKB-SubCell"/>
</dbReference>
<evidence type="ECO:0000256" key="18">
    <source>
        <dbReference type="ARBA" id="ARBA00023228"/>
    </source>
</evidence>
<keyword evidence="12" id="KW-0256">Endoplasmic reticulum</keyword>
<evidence type="ECO:0000256" key="19">
    <source>
        <dbReference type="ARBA" id="ARBA00025833"/>
    </source>
</evidence>
<evidence type="ECO:0000256" key="3">
    <source>
        <dbReference type="ARBA" id="ARBA00004555"/>
    </source>
</evidence>
<evidence type="ECO:0000256" key="5">
    <source>
        <dbReference type="ARBA" id="ARBA00014116"/>
    </source>
</evidence>
<evidence type="ECO:0000256" key="12">
    <source>
        <dbReference type="ARBA" id="ARBA00022824"/>
    </source>
</evidence>
<dbReference type="EMBL" id="LVLJ01004085">
    <property type="protein sequence ID" value="OAE18283.1"/>
    <property type="molecule type" value="Genomic_DNA"/>
</dbReference>
<evidence type="ECO:0000256" key="13">
    <source>
        <dbReference type="ARBA" id="ARBA00022833"/>
    </source>
</evidence>
<dbReference type="GO" id="GO:0005764">
    <property type="term" value="C:lysosome"/>
    <property type="evidence" value="ECO:0007669"/>
    <property type="project" value="UniProtKB-SubCell"/>
</dbReference>
<keyword evidence="8" id="KW-0645">Protease</keyword>
<evidence type="ECO:0000256" key="11">
    <source>
        <dbReference type="ARBA" id="ARBA00022801"/>
    </source>
</evidence>
<dbReference type="Gene3D" id="3.50.30.30">
    <property type="match status" value="1"/>
</dbReference>
<dbReference type="GO" id="GO:0005783">
    <property type="term" value="C:endoplasmic reticulum"/>
    <property type="evidence" value="ECO:0007669"/>
    <property type="project" value="UniProtKB-SubCell"/>
</dbReference>
<evidence type="ECO:0000256" key="10">
    <source>
        <dbReference type="ARBA" id="ARBA00022729"/>
    </source>
</evidence>
<protein>
    <recommendedName>
        <fullName evidence="5">Carboxypeptidase Q</fullName>
    </recommendedName>
    <alternativeName>
        <fullName evidence="20">Plasma glutamate carboxypeptidase</fullName>
    </alternativeName>
</protein>
<comment type="subcellular location">
    <subcellularLocation>
        <location evidence="1">Endoplasmic reticulum</location>
    </subcellularLocation>
    <subcellularLocation>
        <location evidence="3">Golgi apparatus</location>
    </subcellularLocation>
    <subcellularLocation>
        <location evidence="2">Lysosome</location>
    </subcellularLocation>
    <subcellularLocation>
        <location evidence="4">Secreted</location>
    </subcellularLocation>
</comment>
<keyword evidence="18" id="KW-0458">Lysosome</keyword>
<evidence type="ECO:0000256" key="4">
    <source>
        <dbReference type="ARBA" id="ARBA00004613"/>
    </source>
</evidence>